<dbReference type="PROSITE" id="PS50011">
    <property type="entry name" value="PROTEIN_KINASE_DOM"/>
    <property type="match status" value="1"/>
</dbReference>
<dbReference type="InterPro" id="IPR011009">
    <property type="entry name" value="Kinase-like_dom_sf"/>
</dbReference>
<dbReference type="SMART" id="SM00220">
    <property type="entry name" value="S_TKc"/>
    <property type="match status" value="1"/>
</dbReference>
<reference evidence="2" key="1">
    <citation type="submission" date="2022-07" db="EMBL/GenBank/DDBJ databases">
        <title>Genome Sequence of Agrocybe chaxingu.</title>
        <authorList>
            <person name="Buettner E."/>
        </authorList>
    </citation>
    <scope>NUCLEOTIDE SEQUENCE</scope>
    <source>
        <strain evidence="2">MP-N11</strain>
    </source>
</reference>
<dbReference type="Gene3D" id="1.10.510.10">
    <property type="entry name" value="Transferase(Phosphotransferase) domain 1"/>
    <property type="match status" value="1"/>
</dbReference>
<keyword evidence="3" id="KW-1185">Reference proteome</keyword>
<dbReference type="GO" id="GO:0044773">
    <property type="term" value="P:mitotic DNA damage checkpoint signaling"/>
    <property type="evidence" value="ECO:0007669"/>
    <property type="project" value="TreeGrafter"/>
</dbReference>
<dbReference type="GO" id="GO:0005634">
    <property type="term" value="C:nucleus"/>
    <property type="evidence" value="ECO:0007669"/>
    <property type="project" value="TreeGrafter"/>
</dbReference>
<sequence length="379" mass="43788">MAEVAAKINATITAGRLTDAEVYWRTLQPWLLESGYQLRERFQPDWTPSWLKSKKRAMSSPDGIWLFSGQLIDAVKLEDDSRVALKKFRKSVHPFEEDISKYLSSEPLASDPRNHCVPILETLYPPGDEDTVILVMPLLRAYDSPRFDTVGEVMDCFRQLFEGLQFMHERHVAHRDINANNFMLDGRNLYPSGYHPLSPKETYDLTHVAKHLTRTQLPPKYYIIDFGISRRYKPEDCPPLEPPIEGGDRTVPEFQTSDEPRDPFPTDVYYAGNFIRQQFLEGHPLLASVRGREGFEFMRPLINDMVQDDPSKRPTMNEVLQRFEEITSSLSAVRLRSRVVPRTDSALKGFLLTFPHWWRKASYIIRRLPAVPSAPRPVV</sequence>
<dbReference type="Proteomes" id="UP001148786">
    <property type="component" value="Unassembled WGS sequence"/>
</dbReference>
<dbReference type="EMBL" id="JANKHO010000616">
    <property type="protein sequence ID" value="KAJ3507885.1"/>
    <property type="molecule type" value="Genomic_DNA"/>
</dbReference>
<dbReference type="SUPFAM" id="SSF56112">
    <property type="entry name" value="Protein kinase-like (PK-like)"/>
    <property type="match status" value="1"/>
</dbReference>
<proteinExistence type="predicted"/>
<comment type="caution">
    <text evidence="2">The sequence shown here is derived from an EMBL/GenBank/DDBJ whole genome shotgun (WGS) entry which is preliminary data.</text>
</comment>
<dbReference type="OrthoDB" id="5987198at2759"/>
<dbReference type="InterPro" id="IPR000719">
    <property type="entry name" value="Prot_kinase_dom"/>
</dbReference>
<evidence type="ECO:0000259" key="1">
    <source>
        <dbReference type="PROSITE" id="PS50011"/>
    </source>
</evidence>
<dbReference type="GO" id="GO:0004674">
    <property type="term" value="F:protein serine/threonine kinase activity"/>
    <property type="evidence" value="ECO:0007669"/>
    <property type="project" value="TreeGrafter"/>
</dbReference>
<dbReference type="AlphaFoldDB" id="A0A9W8MV05"/>
<protein>
    <recommendedName>
        <fullName evidence="1">Protein kinase domain-containing protein</fullName>
    </recommendedName>
</protein>
<feature type="domain" description="Protein kinase" evidence="1">
    <location>
        <begin position="36"/>
        <end position="327"/>
    </location>
</feature>
<evidence type="ECO:0000313" key="2">
    <source>
        <dbReference type="EMBL" id="KAJ3507885.1"/>
    </source>
</evidence>
<name>A0A9W8MV05_9AGAR</name>
<dbReference type="Pfam" id="PF00069">
    <property type="entry name" value="Pkinase"/>
    <property type="match status" value="1"/>
</dbReference>
<dbReference type="PANTHER" id="PTHR44167">
    <property type="entry name" value="OVARIAN-SPECIFIC SERINE/THREONINE-PROTEIN KINASE LOK-RELATED"/>
    <property type="match status" value="1"/>
</dbReference>
<organism evidence="2 3">
    <name type="scientific">Agrocybe chaxingu</name>
    <dbReference type="NCBI Taxonomy" id="84603"/>
    <lineage>
        <taxon>Eukaryota</taxon>
        <taxon>Fungi</taxon>
        <taxon>Dikarya</taxon>
        <taxon>Basidiomycota</taxon>
        <taxon>Agaricomycotina</taxon>
        <taxon>Agaricomycetes</taxon>
        <taxon>Agaricomycetidae</taxon>
        <taxon>Agaricales</taxon>
        <taxon>Agaricineae</taxon>
        <taxon>Strophariaceae</taxon>
        <taxon>Agrocybe</taxon>
    </lineage>
</organism>
<dbReference type="GO" id="GO:0005524">
    <property type="term" value="F:ATP binding"/>
    <property type="evidence" value="ECO:0007669"/>
    <property type="project" value="InterPro"/>
</dbReference>
<dbReference type="PANTHER" id="PTHR44167:SF30">
    <property type="entry name" value="PHOSPHORYLASE KINASE"/>
    <property type="match status" value="1"/>
</dbReference>
<accession>A0A9W8MV05</accession>
<gene>
    <name evidence="2" type="ORF">NLJ89_g6055</name>
</gene>
<evidence type="ECO:0000313" key="3">
    <source>
        <dbReference type="Proteomes" id="UP001148786"/>
    </source>
</evidence>